<protein>
    <submittedName>
        <fullName evidence="1">Uncharacterized protein</fullName>
    </submittedName>
</protein>
<evidence type="ECO:0000313" key="4">
    <source>
        <dbReference type="Proteomes" id="UP000054843"/>
    </source>
</evidence>
<evidence type="ECO:0000313" key="3">
    <source>
        <dbReference type="EMBL" id="KRZ73156.1"/>
    </source>
</evidence>
<dbReference type="Proteomes" id="UP000054843">
    <property type="component" value="Unassembled WGS sequence"/>
</dbReference>
<organism evidence="1 4">
    <name type="scientific">Trichinella papuae</name>
    <dbReference type="NCBI Taxonomy" id="268474"/>
    <lineage>
        <taxon>Eukaryota</taxon>
        <taxon>Metazoa</taxon>
        <taxon>Ecdysozoa</taxon>
        <taxon>Nematoda</taxon>
        <taxon>Enoplea</taxon>
        <taxon>Dorylaimia</taxon>
        <taxon>Trichinellida</taxon>
        <taxon>Trichinellidae</taxon>
        <taxon>Trichinella</taxon>
    </lineage>
</organism>
<proteinExistence type="predicted"/>
<dbReference type="EMBL" id="JYDO01000217">
    <property type="protein sequence ID" value="KRZ66956.1"/>
    <property type="molecule type" value="Genomic_DNA"/>
</dbReference>
<dbReference type="InterPro" id="IPR043502">
    <property type="entry name" value="DNA/RNA_pol_sf"/>
</dbReference>
<gene>
    <name evidence="3" type="ORF">T10_11071</name>
    <name evidence="2" type="ORF">T10_2760</name>
    <name evidence="1" type="ORF">T10_8908</name>
</gene>
<dbReference type="SUPFAM" id="SSF56672">
    <property type="entry name" value="DNA/RNA polymerases"/>
    <property type="match status" value="1"/>
</dbReference>
<name>A0A0V1M1C7_9BILA</name>
<dbReference type="AlphaFoldDB" id="A0A0V1M1C7"/>
<sequence length="154" mass="17608">MAAGVHTASVQTWPATTTATHISNRQNSLSARRIPPKFSWLLGPSVVTEKNRRWKLEPKQQATFVEVKNHLTSLPLPRRSVFTRYFIMEIGKSKEALKTLVSHKMLALMWAIKHLWSFPYNQNLKAHIDITSYAGYTPYRNFTIKSLVGISGRI</sequence>
<dbReference type="EMBL" id="JYDO01000347">
    <property type="protein sequence ID" value="KRZ65487.1"/>
    <property type="molecule type" value="Genomic_DNA"/>
</dbReference>
<keyword evidence="4" id="KW-1185">Reference proteome</keyword>
<accession>A0A0V1M1C7</accession>
<reference evidence="1 4" key="1">
    <citation type="submission" date="2015-01" db="EMBL/GenBank/DDBJ databases">
        <title>Evolution of Trichinella species and genotypes.</title>
        <authorList>
            <person name="Korhonen P.K."/>
            <person name="Edoardo P."/>
            <person name="Giuseppe L.R."/>
            <person name="Gasser R.B."/>
        </authorList>
    </citation>
    <scope>NUCLEOTIDE SEQUENCE [LARGE SCALE GENOMIC DNA]</scope>
    <source>
        <strain evidence="1">ISS1980</strain>
    </source>
</reference>
<evidence type="ECO:0000313" key="2">
    <source>
        <dbReference type="EMBL" id="KRZ66956.1"/>
    </source>
</evidence>
<dbReference type="EMBL" id="JYDO01000067">
    <property type="protein sequence ID" value="KRZ73156.1"/>
    <property type="molecule type" value="Genomic_DNA"/>
</dbReference>
<evidence type="ECO:0000313" key="1">
    <source>
        <dbReference type="EMBL" id="KRZ65487.1"/>
    </source>
</evidence>
<comment type="caution">
    <text evidence="1">The sequence shown here is derived from an EMBL/GenBank/DDBJ whole genome shotgun (WGS) entry which is preliminary data.</text>
</comment>